<reference evidence="2" key="1">
    <citation type="submission" date="2020-05" db="EMBL/GenBank/DDBJ databases">
        <authorList>
            <person name="Chiriac C."/>
            <person name="Salcher M."/>
            <person name="Ghai R."/>
            <person name="Kavagutti S V."/>
        </authorList>
    </citation>
    <scope>NUCLEOTIDE SEQUENCE</scope>
</reference>
<name>A0A6J7IS41_9ZZZZ</name>
<dbReference type="AlphaFoldDB" id="A0A6J7IS41"/>
<protein>
    <submittedName>
        <fullName evidence="2">Unannotated protein</fullName>
    </submittedName>
</protein>
<evidence type="ECO:0000313" key="2">
    <source>
        <dbReference type="EMBL" id="CAB4933571.1"/>
    </source>
</evidence>
<accession>A0A6J7IS41</accession>
<dbReference type="EMBL" id="CAFBMR010000169">
    <property type="protein sequence ID" value="CAB4933571.1"/>
    <property type="molecule type" value="Genomic_DNA"/>
</dbReference>
<sequence>MRTIVNFIRACVVGAAAVSIFATGGCSSQSTGLQPSPSFISTSPAESRVQPPTGLREEPWPVFPSWADSRAQELAVAASMQDPASDGWPKSTTHVEIGLISGDEFDEARGASGAHATTSEMLVVILKGEFRSPRGAPGGANPSDGPVLEYAWFGLDPVSGEAMGSYMGHEPLKLPIGAAVQVLLNR</sequence>
<feature type="region of interest" description="Disordered" evidence="1">
    <location>
        <begin position="28"/>
        <end position="58"/>
    </location>
</feature>
<organism evidence="2">
    <name type="scientific">freshwater metagenome</name>
    <dbReference type="NCBI Taxonomy" id="449393"/>
    <lineage>
        <taxon>unclassified sequences</taxon>
        <taxon>metagenomes</taxon>
        <taxon>ecological metagenomes</taxon>
    </lineage>
</organism>
<gene>
    <name evidence="2" type="ORF">UFOPK3610_02066</name>
</gene>
<dbReference type="PROSITE" id="PS51257">
    <property type="entry name" value="PROKAR_LIPOPROTEIN"/>
    <property type="match status" value="1"/>
</dbReference>
<feature type="compositionally biased region" description="Polar residues" evidence="1">
    <location>
        <begin position="28"/>
        <end position="45"/>
    </location>
</feature>
<proteinExistence type="predicted"/>
<evidence type="ECO:0000256" key="1">
    <source>
        <dbReference type="SAM" id="MobiDB-lite"/>
    </source>
</evidence>